<accession>A0A8S9ICN4</accession>
<proteinExistence type="predicted"/>
<dbReference type="Proteomes" id="UP000712281">
    <property type="component" value="Unassembled WGS sequence"/>
</dbReference>
<comment type="caution">
    <text evidence="1">The sequence shown here is derived from an EMBL/GenBank/DDBJ whole genome shotgun (WGS) entry which is preliminary data.</text>
</comment>
<evidence type="ECO:0000313" key="1">
    <source>
        <dbReference type="EMBL" id="KAF2567468.1"/>
    </source>
</evidence>
<gene>
    <name evidence="1" type="ORF">F2Q68_00024912</name>
</gene>
<protein>
    <submittedName>
        <fullName evidence="1">Uncharacterized protein</fullName>
    </submittedName>
</protein>
<dbReference type="AlphaFoldDB" id="A0A8S9ICN4"/>
<dbReference type="EMBL" id="QGKW02001911">
    <property type="protein sequence ID" value="KAF2567468.1"/>
    <property type="molecule type" value="Genomic_DNA"/>
</dbReference>
<evidence type="ECO:0000313" key="2">
    <source>
        <dbReference type="Proteomes" id="UP000712281"/>
    </source>
</evidence>
<organism evidence="1 2">
    <name type="scientific">Brassica cretica</name>
    <name type="common">Mustard</name>
    <dbReference type="NCBI Taxonomy" id="69181"/>
    <lineage>
        <taxon>Eukaryota</taxon>
        <taxon>Viridiplantae</taxon>
        <taxon>Streptophyta</taxon>
        <taxon>Embryophyta</taxon>
        <taxon>Tracheophyta</taxon>
        <taxon>Spermatophyta</taxon>
        <taxon>Magnoliopsida</taxon>
        <taxon>eudicotyledons</taxon>
        <taxon>Gunneridae</taxon>
        <taxon>Pentapetalae</taxon>
        <taxon>rosids</taxon>
        <taxon>malvids</taxon>
        <taxon>Brassicales</taxon>
        <taxon>Brassicaceae</taxon>
        <taxon>Brassiceae</taxon>
        <taxon>Brassica</taxon>
    </lineage>
</organism>
<name>A0A8S9ICN4_BRACR</name>
<reference evidence="1" key="1">
    <citation type="submission" date="2019-12" db="EMBL/GenBank/DDBJ databases">
        <title>Genome sequencing and annotation of Brassica cretica.</title>
        <authorList>
            <person name="Studholme D.J."/>
            <person name="Sarris P.F."/>
        </authorList>
    </citation>
    <scope>NUCLEOTIDE SEQUENCE</scope>
    <source>
        <strain evidence="1">PFS-001/15</strain>
        <tissue evidence="1">Leaf</tissue>
    </source>
</reference>
<sequence>MMGSHPRGRVTACSVRCSIFEYLMEMMVIFISPLGSTEDLTLGREGTALASGDRKYSENLGSTIEEHRLCHFRSSTIEGVTKVVSEHGYTMMEWDLFQMFFESKSTEASLNGWTVLTDVTIIRLEFATLMVGFTTVLLGVTPEPYKPELFNICLELSVGGRDGSTVVQDDGHTCTFLFATRHLEAYDGKKKLRPKDTKERLNRLRFKNYFKELRSSWTDFKSSRSSISTQGMGPTKDSVYGVSTVRCLRQGVHVELIIYNNFSIEICCRVNLIHRLWIGE</sequence>